<evidence type="ECO:0000256" key="1">
    <source>
        <dbReference type="SAM" id="MobiDB-lite"/>
    </source>
</evidence>
<proteinExistence type="predicted"/>
<feature type="transmembrane region" description="Helical" evidence="2">
    <location>
        <begin position="77"/>
        <end position="95"/>
    </location>
</feature>
<comment type="caution">
    <text evidence="3">The sequence shown here is derived from an EMBL/GenBank/DDBJ whole genome shotgun (WGS) entry which is preliminary data.</text>
</comment>
<dbReference type="Pfam" id="PF14029">
    <property type="entry name" value="DUF4244"/>
    <property type="match status" value="1"/>
</dbReference>
<evidence type="ECO:0000313" key="3">
    <source>
        <dbReference type="EMBL" id="TFC05548.1"/>
    </source>
</evidence>
<reference evidence="3 4" key="1">
    <citation type="submission" date="2019-03" db="EMBL/GenBank/DDBJ databases">
        <title>Genomics of glacier-inhabiting Cryobacterium strains.</title>
        <authorList>
            <person name="Liu Q."/>
            <person name="Xin Y.-H."/>
        </authorList>
    </citation>
    <scope>NUCLEOTIDE SEQUENCE [LARGE SCALE GENOMIC DNA]</scope>
    <source>
        <strain evidence="3 4">RHLS22-1</strain>
    </source>
</reference>
<keyword evidence="2" id="KW-1133">Transmembrane helix</keyword>
<evidence type="ECO:0000256" key="2">
    <source>
        <dbReference type="SAM" id="Phobius"/>
    </source>
</evidence>
<protein>
    <submittedName>
        <fullName evidence="3">DUF4244 domain-containing protein</fullName>
    </submittedName>
</protein>
<sequence length="115" mass="11956">MLSIHKPSAAPAEASNAPESATDTVVDSAGGARRYVRTASVGTGARPGSVRTRTVRSNTHRALLRLREDRGAATAEYIVATMAAVGFAGLLIVILRGDEVRGILTELVRSALTVG</sequence>
<feature type="region of interest" description="Disordered" evidence="1">
    <location>
        <begin position="1"/>
        <end position="28"/>
    </location>
</feature>
<keyword evidence="2" id="KW-0812">Transmembrane</keyword>
<dbReference type="Proteomes" id="UP000297907">
    <property type="component" value="Unassembled WGS sequence"/>
</dbReference>
<keyword evidence="2" id="KW-0472">Membrane</keyword>
<dbReference type="EMBL" id="SOFL01000008">
    <property type="protein sequence ID" value="TFC05548.1"/>
    <property type="molecule type" value="Genomic_DNA"/>
</dbReference>
<organism evidence="3 4">
    <name type="scientific">Cryobacterium adonitolivorans</name>
    <dbReference type="NCBI Taxonomy" id="1259189"/>
    <lineage>
        <taxon>Bacteria</taxon>
        <taxon>Bacillati</taxon>
        <taxon>Actinomycetota</taxon>
        <taxon>Actinomycetes</taxon>
        <taxon>Micrococcales</taxon>
        <taxon>Microbacteriaceae</taxon>
        <taxon>Cryobacterium</taxon>
    </lineage>
</organism>
<dbReference type="OrthoDB" id="4808029at2"/>
<gene>
    <name evidence="3" type="ORF">E3O42_03060</name>
</gene>
<accession>A0A4R8WDX4</accession>
<keyword evidence="4" id="KW-1185">Reference proteome</keyword>
<evidence type="ECO:0000313" key="4">
    <source>
        <dbReference type="Proteomes" id="UP000297907"/>
    </source>
</evidence>
<dbReference type="InterPro" id="IPR025338">
    <property type="entry name" value="DUF4244"/>
</dbReference>
<name>A0A4R8WDX4_9MICO</name>
<dbReference type="AlphaFoldDB" id="A0A4R8WDX4"/>
<feature type="compositionally biased region" description="Low complexity" evidence="1">
    <location>
        <begin position="7"/>
        <end position="21"/>
    </location>
</feature>